<keyword evidence="1" id="KW-0812">Transmembrane</keyword>
<evidence type="ECO:0000313" key="2">
    <source>
        <dbReference type="EMBL" id="DAE31382.1"/>
    </source>
</evidence>
<organism evidence="2">
    <name type="scientific">virus sp. ctDJ83</name>
    <dbReference type="NCBI Taxonomy" id="2827625"/>
    <lineage>
        <taxon>Viruses</taxon>
    </lineage>
</organism>
<feature type="transmembrane region" description="Helical" evidence="1">
    <location>
        <begin position="6"/>
        <end position="28"/>
    </location>
</feature>
<name>A0A8S5RJ09_9VIRU</name>
<sequence length="198" mass="23144">MDTVATISISVLSVLLAFTVGWQIWNAITLDLIRGKVRKEIDTANERSLQLEKHIKQIELQIERDNRIRFIFWKSWEVHFGFEGCSLETPHTNIRGSKIWSILFALKDISKLVNLSIPPEDDHVWSQHMMRMVYILQNLTDDFRYRGTPSHPVTSPFSDYSEIYRALERMDAYPMDSEGIFCMAREYVKDITKATKQA</sequence>
<proteinExistence type="predicted"/>
<keyword evidence="1" id="KW-1133">Transmembrane helix</keyword>
<reference evidence="2" key="1">
    <citation type="journal article" date="2021" name="Proc. Natl. Acad. Sci. U.S.A.">
        <title>A Catalog of Tens of Thousands of Viruses from Human Metagenomes Reveals Hidden Associations with Chronic Diseases.</title>
        <authorList>
            <person name="Tisza M.J."/>
            <person name="Buck C.B."/>
        </authorList>
    </citation>
    <scope>NUCLEOTIDE SEQUENCE</scope>
    <source>
        <strain evidence="2">CtDJ83</strain>
    </source>
</reference>
<evidence type="ECO:0000256" key="1">
    <source>
        <dbReference type="SAM" id="Phobius"/>
    </source>
</evidence>
<dbReference type="EMBL" id="BK059107">
    <property type="protein sequence ID" value="DAE31382.1"/>
    <property type="molecule type" value="Genomic_DNA"/>
</dbReference>
<keyword evidence="1" id="KW-0472">Membrane</keyword>
<accession>A0A8S5RJ09</accession>
<protein>
    <submittedName>
        <fullName evidence="2">General control protein GCN4 and, troponin, tropomyosin, cytoskeleton, cardiomyopathy.89A</fullName>
    </submittedName>
</protein>